<feature type="compositionally biased region" description="Basic and acidic residues" evidence="1">
    <location>
        <begin position="103"/>
        <end position="115"/>
    </location>
</feature>
<evidence type="ECO:0000313" key="2">
    <source>
        <dbReference type="EMBL" id="QBM85825.1"/>
    </source>
</evidence>
<protein>
    <submittedName>
        <fullName evidence="2">Uncharacterized protein</fullName>
    </submittedName>
</protein>
<dbReference type="InterPro" id="IPR015080">
    <property type="entry name" value="DUF1892"/>
</dbReference>
<dbReference type="Gene3D" id="3.10.20.250">
    <property type="entry name" value="YML108W-like"/>
    <property type="match status" value="1"/>
</dbReference>
<name>A0A4P6XH87_9ASCO</name>
<reference evidence="3" key="1">
    <citation type="submission" date="2019-03" db="EMBL/GenBank/DDBJ databases">
        <title>Snf2 controls pulcherriminic acid biosynthesis and connects pigmentation and antifungal activity of the yeast Metschnikowia pulcherrima.</title>
        <authorList>
            <person name="Gore-Lloyd D."/>
            <person name="Sumann I."/>
            <person name="Brachmann A.O."/>
            <person name="Schneeberger K."/>
            <person name="Ortiz-Merino R.A."/>
            <person name="Moreno-Beltran M."/>
            <person name="Schlaefli M."/>
            <person name="Kirner P."/>
            <person name="Santos Kron A."/>
            <person name="Wolfe K.H."/>
            <person name="Piel J."/>
            <person name="Ahrens C.H."/>
            <person name="Henk D."/>
            <person name="Freimoser F.M."/>
        </authorList>
    </citation>
    <scope>NUCLEOTIDE SEQUENCE [LARGE SCALE GENOMIC DNA]</scope>
    <source>
        <strain evidence="3">APC 1.2</strain>
    </source>
</reference>
<dbReference type="InterPro" id="IPR035946">
    <property type="entry name" value="YML108W-like_sf"/>
</dbReference>
<organism evidence="2 3">
    <name type="scientific">Metschnikowia aff. pulcherrima</name>
    <dbReference type="NCBI Taxonomy" id="2163413"/>
    <lineage>
        <taxon>Eukaryota</taxon>
        <taxon>Fungi</taxon>
        <taxon>Dikarya</taxon>
        <taxon>Ascomycota</taxon>
        <taxon>Saccharomycotina</taxon>
        <taxon>Pichiomycetes</taxon>
        <taxon>Metschnikowiaceae</taxon>
        <taxon>Metschnikowia</taxon>
    </lineage>
</organism>
<sequence>MSQDSDIVFKTDETGDLDNPLRAIIVVNSPDVPEGEMEERMLDGVQTFEEVDAFFDKFDEKIAFPNEEHIKYEVGSDGLVVFVVDSSKLKSDVIAFLDQFAKEKASTSEDSSKNDAEDDAEDDGASKKRSKSSK</sequence>
<dbReference type="Proteomes" id="UP000292447">
    <property type="component" value="Chromosome I"/>
</dbReference>
<dbReference type="EMBL" id="CP034456">
    <property type="protein sequence ID" value="QBM85825.1"/>
    <property type="molecule type" value="Genomic_DNA"/>
</dbReference>
<accession>A0A4P6XH87</accession>
<dbReference type="AlphaFoldDB" id="A0A4P6XH87"/>
<keyword evidence="3" id="KW-1185">Reference proteome</keyword>
<gene>
    <name evidence="2" type="primary">MPUL0A04530</name>
    <name evidence="2" type="ORF">METSCH_A04530</name>
</gene>
<evidence type="ECO:0000313" key="3">
    <source>
        <dbReference type="Proteomes" id="UP000292447"/>
    </source>
</evidence>
<dbReference type="Pfam" id="PF08987">
    <property type="entry name" value="DUF1892"/>
    <property type="match status" value="1"/>
</dbReference>
<dbReference type="SUPFAM" id="SSF89975">
    <property type="entry name" value="Hypothetical protein Yml108w"/>
    <property type="match status" value="1"/>
</dbReference>
<proteinExistence type="predicted"/>
<feature type="region of interest" description="Disordered" evidence="1">
    <location>
        <begin position="103"/>
        <end position="134"/>
    </location>
</feature>
<evidence type="ECO:0000256" key="1">
    <source>
        <dbReference type="SAM" id="MobiDB-lite"/>
    </source>
</evidence>